<dbReference type="OrthoDB" id="8841220at2759"/>
<dbReference type="eggNOG" id="KOG3797">
    <property type="taxonomic scope" value="Eukaryota"/>
</dbReference>
<reference evidence="8" key="2">
    <citation type="submission" date="2009-11" db="EMBL/GenBank/DDBJ databases">
        <title>The Genome Sequence of Allomyces macrogynus strain ATCC 38327.</title>
        <authorList>
            <consortium name="The Broad Institute Genome Sequencing Platform"/>
            <person name="Russ C."/>
            <person name="Cuomo C."/>
            <person name="Shea T."/>
            <person name="Young S.K."/>
            <person name="Zeng Q."/>
            <person name="Koehrsen M."/>
            <person name="Haas B."/>
            <person name="Borodovsky M."/>
            <person name="Guigo R."/>
            <person name="Alvarado L."/>
            <person name="Berlin A."/>
            <person name="Borenstein D."/>
            <person name="Chen Z."/>
            <person name="Engels R."/>
            <person name="Freedman E."/>
            <person name="Gellesch M."/>
            <person name="Goldberg J."/>
            <person name="Griggs A."/>
            <person name="Gujja S."/>
            <person name="Heiman D."/>
            <person name="Hepburn T."/>
            <person name="Howarth C."/>
            <person name="Jen D."/>
            <person name="Larson L."/>
            <person name="Lewis B."/>
            <person name="Mehta T."/>
            <person name="Park D."/>
            <person name="Pearson M."/>
            <person name="Roberts A."/>
            <person name="Saif S."/>
            <person name="Shenoy N."/>
            <person name="Sisk P."/>
            <person name="Stolte C."/>
            <person name="Sykes S."/>
            <person name="Walk T."/>
            <person name="White J."/>
            <person name="Yandava C."/>
            <person name="Burger G."/>
            <person name="Gray M.W."/>
            <person name="Holland P.W.H."/>
            <person name="King N."/>
            <person name="Lang F.B.F."/>
            <person name="Roger A.J."/>
            <person name="Ruiz-Trillo I."/>
            <person name="Lander E."/>
            <person name="Nusbaum C."/>
        </authorList>
    </citation>
    <scope>NUCLEOTIDE SEQUENCE [LARGE SCALE GENOMIC DNA]</scope>
    <source>
        <strain evidence="8">ATCC 38327</strain>
    </source>
</reference>
<dbReference type="Pfam" id="PF03073">
    <property type="entry name" value="TspO_MBR"/>
    <property type="match status" value="1"/>
</dbReference>
<dbReference type="PANTHER" id="PTHR10057:SF0">
    <property type="entry name" value="TRANSLOCATOR PROTEIN"/>
    <property type="match status" value="1"/>
</dbReference>
<dbReference type="InterPro" id="IPR038330">
    <property type="entry name" value="TspO/MBR-related_sf"/>
</dbReference>
<dbReference type="EMBL" id="GG745340">
    <property type="protein sequence ID" value="KNE62652.1"/>
    <property type="molecule type" value="Genomic_DNA"/>
</dbReference>
<evidence type="ECO:0000256" key="5">
    <source>
        <dbReference type="ARBA" id="ARBA00023136"/>
    </source>
</evidence>
<dbReference type="FunFam" id="1.20.1260.100:FF:000001">
    <property type="entry name" value="translocator protein 2"/>
    <property type="match status" value="1"/>
</dbReference>
<dbReference type="Gene3D" id="1.20.1260.100">
    <property type="entry name" value="TspO/MBR protein"/>
    <property type="match status" value="1"/>
</dbReference>
<accession>A0A0L0SJJ2</accession>
<feature type="transmembrane region" description="Helical" evidence="6">
    <location>
        <begin position="120"/>
        <end position="139"/>
    </location>
</feature>
<protein>
    <recommendedName>
        <fullName evidence="9">TspO/MBR family protein</fullName>
    </recommendedName>
</protein>
<sequence length="200" mass="22118">MGLLSTVAGTLDKWGYGSWKSMAVFVLVPVVGGSLSGLTMGDSVKTWYKTDLKKPSWTPPNWAFPVVWPTLYTLMGVASYRAFYFTPRAFRAVPMTLYGTQLLLNFMWSPVFFRWQRFGLALVNLGSMIGTVALTAVSFSQHDSLAGALLAPYVGWISYAASLNAYIWWHNPKFRLRKGHSAGMGGSTTKVNITLKPKSS</sequence>
<comment type="subcellular location">
    <subcellularLocation>
        <location evidence="1">Membrane</location>
        <topology evidence="1">Multi-pass membrane protein</topology>
    </subcellularLocation>
</comment>
<keyword evidence="5 6" id="KW-0472">Membrane</keyword>
<dbReference type="STRING" id="578462.A0A0L0SJJ2"/>
<dbReference type="AlphaFoldDB" id="A0A0L0SJJ2"/>
<feature type="transmembrane region" description="Helical" evidence="6">
    <location>
        <begin position="145"/>
        <end position="169"/>
    </location>
</feature>
<evidence type="ECO:0000313" key="7">
    <source>
        <dbReference type="EMBL" id="KNE62652.1"/>
    </source>
</evidence>
<evidence type="ECO:0000313" key="8">
    <source>
        <dbReference type="Proteomes" id="UP000054350"/>
    </source>
</evidence>
<keyword evidence="8" id="KW-1185">Reference proteome</keyword>
<proteinExistence type="inferred from homology"/>
<dbReference type="InterPro" id="IPR004307">
    <property type="entry name" value="TspO_MBR"/>
</dbReference>
<feature type="transmembrane region" description="Helical" evidence="6">
    <location>
        <begin position="62"/>
        <end position="83"/>
    </location>
</feature>
<evidence type="ECO:0008006" key="9">
    <source>
        <dbReference type="Google" id="ProtNLM"/>
    </source>
</evidence>
<evidence type="ECO:0000256" key="1">
    <source>
        <dbReference type="ARBA" id="ARBA00004141"/>
    </source>
</evidence>
<evidence type="ECO:0000256" key="6">
    <source>
        <dbReference type="SAM" id="Phobius"/>
    </source>
</evidence>
<reference evidence="7 8" key="1">
    <citation type="submission" date="2009-11" db="EMBL/GenBank/DDBJ databases">
        <title>Annotation of Allomyces macrogynus ATCC 38327.</title>
        <authorList>
            <consortium name="The Broad Institute Genome Sequencing Platform"/>
            <person name="Russ C."/>
            <person name="Cuomo C."/>
            <person name="Burger G."/>
            <person name="Gray M.W."/>
            <person name="Holland P.W.H."/>
            <person name="King N."/>
            <person name="Lang F.B.F."/>
            <person name="Roger A.J."/>
            <person name="Ruiz-Trillo I."/>
            <person name="Young S.K."/>
            <person name="Zeng Q."/>
            <person name="Gargeya S."/>
            <person name="Fitzgerald M."/>
            <person name="Haas B."/>
            <person name="Abouelleil A."/>
            <person name="Alvarado L."/>
            <person name="Arachchi H.M."/>
            <person name="Berlin A."/>
            <person name="Chapman S.B."/>
            <person name="Gearin G."/>
            <person name="Goldberg J."/>
            <person name="Griggs A."/>
            <person name="Gujja S."/>
            <person name="Hansen M."/>
            <person name="Heiman D."/>
            <person name="Howarth C."/>
            <person name="Larimer J."/>
            <person name="Lui A."/>
            <person name="MacDonald P.J.P."/>
            <person name="McCowen C."/>
            <person name="Montmayeur A."/>
            <person name="Murphy C."/>
            <person name="Neiman D."/>
            <person name="Pearson M."/>
            <person name="Priest M."/>
            <person name="Roberts A."/>
            <person name="Saif S."/>
            <person name="Shea T."/>
            <person name="Sisk P."/>
            <person name="Stolte C."/>
            <person name="Sykes S."/>
            <person name="Wortman J."/>
            <person name="Nusbaum C."/>
            <person name="Birren B."/>
        </authorList>
    </citation>
    <scope>NUCLEOTIDE SEQUENCE [LARGE SCALE GENOMIC DNA]</scope>
    <source>
        <strain evidence="7 8">ATCC 38327</strain>
    </source>
</reference>
<name>A0A0L0SJJ2_ALLM3</name>
<gene>
    <name evidence="7" type="ORF">AMAG_07846</name>
</gene>
<comment type="similarity">
    <text evidence="2">Belongs to the TspO/BZRP family.</text>
</comment>
<keyword evidence="4 6" id="KW-1133">Transmembrane helix</keyword>
<evidence type="ECO:0000256" key="4">
    <source>
        <dbReference type="ARBA" id="ARBA00022989"/>
    </source>
</evidence>
<dbReference type="VEuPathDB" id="FungiDB:AMAG_07846"/>
<feature type="transmembrane region" description="Helical" evidence="6">
    <location>
        <begin position="22"/>
        <end position="41"/>
    </location>
</feature>
<evidence type="ECO:0000256" key="2">
    <source>
        <dbReference type="ARBA" id="ARBA00007524"/>
    </source>
</evidence>
<dbReference type="PANTHER" id="PTHR10057">
    <property type="entry name" value="PERIPHERAL-TYPE BENZODIAZEPINE RECEPTOR"/>
    <property type="match status" value="1"/>
</dbReference>
<dbReference type="CDD" id="cd15904">
    <property type="entry name" value="TSPO_MBR"/>
    <property type="match status" value="1"/>
</dbReference>
<organism evidence="7 8">
    <name type="scientific">Allomyces macrogynus (strain ATCC 38327)</name>
    <name type="common">Allomyces javanicus var. macrogynus</name>
    <dbReference type="NCBI Taxonomy" id="578462"/>
    <lineage>
        <taxon>Eukaryota</taxon>
        <taxon>Fungi</taxon>
        <taxon>Fungi incertae sedis</taxon>
        <taxon>Blastocladiomycota</taxon>
        <taxon>Blastocladiomycetes</taxon>
        <taxon>Blastocladiales</taxon>
        <taxon>Blastocladiaceae</taxon>
        <taxon>Allomyces</taxon>
    </lineage>
</organism>
<dbReference type="GO" id="GO:0005741">
    <property type="term" value="C:mitochondrial outer membrane"/>
    <property type="evidence" value="ECO:0007669"/>
    <property type="project" value="TreeGrafter"/>
</dbReference>
<evidence type="ECO:0000256" key="3">
    <source>
        <dbReference type="ARBA" id="ARBA00022692"/>
    </source>
</evidence>
<dbReference type="Proteomes" id="UP000054350">
    <property type="component" value="Unassembled WGS sequence"/>
</dbReference>
<keyword evidence="3 6" id="KW-0812">Transmembrane</keyword>
<dbReference type="GO" id="GO:0033013">
    <property type="term" value="P:tetrapyrrole metabolic process"/>
    <property type="evidence" value="ECO:0007669"/>
    <property type="project" value="UniProtKB-ARBA"/>
</dbReference>